<feature type="region of interest" description="Disordered" evidence="1">
    <location>
        <begin position="1"/>
        <end position="28"/>
    </location>
</feature>
<sequence>MAANSIGSSVTSLPARPEPSVDHGSTTTSLQIAEHFDKRYADVIGAIKRLDAPAEFTERNFALNDFTGSTGHTLPAYRITHDGFTLLAMGFMGRGIALKGRLYRCL</sequence>
<dbReference type="InterPro" id="IPR014054">
    <property type="entry name" value="Phage_regulatory_Rha"/>
</dbReference>
<protein>
    <submittedName>
        <fullName evidence="2">Rha family transcriptional regulator</fullName>
    </submittedName>
</protein>
<dbReference type="Pfam" id="PF09669">
    <property type="entry name" value="Phage_pRha"/>
    <property type="match status" value="1"/>
</dbReference>
<dbReference type="Proteomes" id="UP001161065">
    <property type="component" value="Unassembled WGS sequence"/>
</dbReference>
<evidence type="ECO:0000313" key="2">
    <source>
        <dbReference type="EMBL" id="MDH1336140.1"/>
    </source>
</evidence>
<comment type="caution">
    <text evidence="2">The sequence shown here is derived from an EMBL/GenBank/DDBJ whole genome shotgun (WGS) entry which is preliminary data.</text>
</comment>
<dbReference type="RefSeq" id="WP_280008795.1">
    <property type="nucleotide sequence ID" value="NZ_JAOCEK010000017.1"/>
</dbReference>
<dbReference type="AlphaFoldDB" id="A0AA42Q2S1"/>
<accession>A0AA42Q2S1</accession>
<proteinExistence type="predicted"/>
<gene>
    <name evidence="2" type="ORF">N5D63_18515</name>
</gene>
<dbReference type="NCBIfam" id="TIGR02681">
    <property type="entry name" value="phage_pRha"/>
    <property type="match status" value="1"/>
</dbReference>
<name>A0AA42Q2S1_9BURK</name>
<feature type="compositionally biased region" description="Polar residues" evidence="1">
    <location>
        <begin position="1"/>
        <end position="12"/>
    </location>
</feature>
<reference evidence="2" key="1">
    <citation type="submission" date="2022-09" db="EMBL/GenBank/DDBJ databases">
        <title>Intensive care unit water sources are persistently colonized with multi-drug resistant bacteria and are the site of extensive horizontal gene transfer of antibiotic resistance genes.</title>
        <authorList>
            <person name="Diorio-Toth L."/>
        </authorList>
    </citation>
    <scope>NUCLEOTIDE SEQUENCE</scope>
    <source>
        <strain evidence="2">GD03832</strain>
    </source>
</reference>
<evidence type="ECO:0000313" key="3">
    <source>
        <dbReference type="Proteomes" id="UP001161065"/>
    </source>
</evidence>
<evidence type="ECO:0000256" key="1">
    <source>
        <dbReference type="SAM" id="MobiDB-lite"/>
    </source>
</evidence>
<dbReference type="EMBL" id="JAOCEK010000017">
    <property type="protein sequence ID" value="MDH1336140.1"/>
    <property type="molecule type" value="Genomic_DNA"/>
</dbReference>
<organism evidence="2 3">
    <name type="scientific">Comamonas thiooxydans</name>
    <dbReference type="NCBI Taxonomy" id="363952"/>
    <lineage>
        <taxon>Bacteria</taxon>
        <taxon>Pseudomonadati</taxon>
        <taxon>Pseudomonadota</taxon>
        <taxon>Betaproteobacteria</taxon>
        <taxon>Burkholderiales</taxon>
        <taxon>Comamonadaceae</taxon>
        <taxon>Comamonas</taxon>
    </lineage>
</organism>